<dbReference type="KEGG" id="pmad:BAY61_26830"/>
<protein>
    <submittedName>
        <fullName evidence="1">Dihydrofolate reductase</fullName>
    </submittedName>
</protein>
<evidence type="ECO:0000313" key="2">
    <source>
        <dbReference type="Proteomes" id="UP000199494"/>
    </source>
</evidence>
<keyword evidence="2" id="KW-1185">Reference proteome</keyword>
<dbReference type="GO" id="GO:0009231">
    <property type="term" value="P:riboflavin biosynthetic process"/>
    <property type="evidence" value="ECO:0007669"/>
    <property type="project" value="InterPro"/>
</dbReference>
<dbReference type="Pfam" id="PF01872">
    <property type="entry name" value="RibD_C"/>
    <property type="match status" value="1"/>
</dbReference>
<organism evidence="1 2">
    <name type="scientific">Prauserella marina</name>
    <dbReference type="NCBI Taxonomy" id="530584"/>
    <lineage>
        <taxon>Bacteria</taxon>
        <taxon>Bacillati</taxon>
        <taxon>Actinomycetota</taxon>
        <taxon>Actinomycetes</taxon>
        <taxon>Pseudonocardiales</taxon>
        <taxon>Pseudonocardiaceae</taxon>
        <taxon>Prauserella</taxon>
    </lineage>
</organism>
<name>A0A222VVT1_9PSEU</name>
<dbReference type="SUPFAM" id="SSF53597">
    <property type="entry name" value="Dihydrofolate reductase-like"/>
    <property type="match status" value="1"/>
</dbReference>
<dbReference type="InterPro" id="IPR002734">
    <property type="entry name" value="RibDG_C"/>
</dbReference>
<dbReference type="PANTHER" id="PTHR38011">
    <property type="entry name" value="DIHYDROFOLATE REDUCTASE FAMILY PROTEIN (AFU_ORTHOLOGUE AFUA_8G06820)"/>
    <property type="match status" value="1"/>
</dbReference>
<evidence type="ECO:0000313" key="1">
    <source>
        <dbReference type="EMBL" id="SDD67869.1"/>
    </source>
</evidence>
<dbReference type="InterPro" id="IPR024072">
    <property type="entry name" value="DHFR-like_dom_sf"/>
</dbReference>
<dbReference type="OrthoDB" id="3471694at2"/>
<proteinExistence type="predicted"/>
<dbReference type="InterPro" id="IPR050765">
    <property type="entry name" value="Riboflavin_Biosynth_HTPR"/>
</dbReference>
<sequence length="184" mass="20667">MRPLVITQNMTVDGSVETLTDWFDPNEDDREMLAEIHRQSAASDTLLLGRKTFEDMRGYWPELEDDPTGIAEILDKQTKYVVSSTLAEPGWRNTVVLGSGWLEAVAELKESEGNEIGVTGSISLCHALIQQGLVDEYRLFVYPAVQGFGRRLFPEGRSIPRLNLVGSKTFQNGVCLLTYRTRSR</sequence>
<dbReference type="GO" id="GO:0008703">
    <property type="term" value="F:5-amino-6-(5-phosphoribosylamino)uracil reductase activity"/>
    <property type="evidence" value="ECO:0007669"/>
    <property type="project" value="InterPro"/>
</dbReference>
<reference evidence="1 2" key="1">
    <citation type="submission" date="2016-10" db="EMBL/GenBank/DDBJ databases">
        <authorList>
            <person name="de Groot N.N."/>
        </authorList>
    </citation>
    <scope>NUCLEOTIDE SEQUENCE [LARGE SCALE GENOMIC DNA]</scope>
    <source>
        <strain evidence="1 2">CGMCC 4.5506</strain>
    </source>
</reference>
<dbReference type="Proteomes" id="UP000199494">
    <property type="component" value="Unassembled WGS sequence"/>
</dbReference>
<accession>A0A222VVT1</accession>
<dbReference type="Gene3D" id="3.40.430.10">
    <property type="entry name" value="Dihydrofolate Reductase, subunit A"/>
    <property type="match status" value="1"/>
</dbReference>
<dbReference type="AlphaFoldDB" id="A0A222VVT1"/>
<dbReference type="PANTHER" id="PTHR38011:SF11">
    <property type="entry name" value="2,5-DIAMINO-6-RIBOSYLAMINO-4(3H)-PYRIMIDINONE 5'-PHOSPHATE REDUCTASE"/>
    <property type="match status" value="1"/>
</dbReference>
<gene>
    <name evidence="1" type="ORF">SAMN05421630_11160</name>
</gene>
<dbReference type="EMBL" id="FMZE01000011">
    <property type="protein sequence ID" value="SDD67869.1"/>
    <property type="molecule type" value="Genomic_DNA"/>
</dbReference>
<dbReference type="STRING" id="530584.SAMN05421630_11160"/>